<accession>A0A4S4DBB8</accession>
<sequence>MSAKQSQDIQITHLVLQHIVSAILTMQSSTTSIKLSRFSLDNFAVNLCKILGISGLVLYLAYLFFFSQSSCPSSQFFTPFQHIRPVSPPSQQLNNLTHTNHSSPTNLNHLVFGIVGSVNAWRHRKAYTESWWRPNATRGYLFLDTHPTDDLLPWPPSSPPLRVSNDISKIVEESKHVAPIMVRMVHAILEVFREGDEGVRWYVMGDDDSLFFVDNWVDVLEKYDHTKYVYIGGHSEFFMSNIWFSFDQGFGGAGFALSYPLVAAMVKDLEGCLRRYPYLNSADLITQYCVDELGVPLSAERGIHQIDLHGDISGFLSSHPQSPMLSLHHFDQIEPIFPTMNRSQSVNHLMKAAKTDQSRMLQQTICYQKQTNWSFSISWGYSAHIYEKVLPRSVLKRPLETFLPWLDLKHRPYYMFNTRWPPFVDSCEAPHVFFFESIDSSIDSFEGHNQIVLTYVRSKPRGLPTCSLSGSRSADSISKVRVFSLATKLPKENGGNDDVENGRLVMEEDGGNDDVEDGRLVMEEDGGNNDVRDGRSMMEDYGVEASR</sequence>
<keyword evidence="4" id="KW-1185">Reference proteome</keyword>
<reference evidence="3 4" key="1">
    <citation type="journal article" date="2018" name="Proc. Natl. Acad. Sci. U.S.A.">
        <title>Draft genome sequence of Camellia sinensis var. sinensis provides insights into the evolution of the tea genome and tea quality.</title>
        <authorList>
            <person name="Wei C."/>
            <person name="Yang H."/>
            <person name="Wang S."/>
            <person name="Zhao J."/>
            <person name="Liu C."/>
            <person name="Gao L."/>
            <person name="Xia E."/>
            <person name="Lu Y."/>
            <person name="Tai Y."/>
            <person name="She G."/>
            <person name="Sun J."/>
            <person name="Cao H."/>
            <person name="Tong W."/>
            <person name="Gao Q."/>
            <person name="Li Y."/>
            <person name="Deng W."/>
            <person name="Jiang X."/>
            <person name="Wang W."/>
            <person name="Chen Q."/>
            <person name="Zhang S."/>
            <person name="Li H."/>
            <person name="Wu J."/>
            <person name="Wang P."/>
            <person name="Li P."/>
            <person name="Shi C."/>
            <person name="Zheng F."/>
            <person name="Jian J."/>
            <person name="Huang B."/>
            <person name="Shan D."/>
            <person name="Shi M."/>
            <person name="Fang C."/>
            <person name="Yue Y."/>
            <person name="Li F."/>
            <person name="Li D."/>
            <person name="Wei S."/>
            <person name="Han B."/>
            <person name="Jiang C."/>
            <person name="Yin Y."/>
            <person name="Xia T."/>
            <person name="Zhang Z."/>
            <person name="Bennetzen J.L."/>
            <person name="Zhao S."/>
            <person name="Wan X."/>
        </authorList>
    </citation>
    <scope>NUCLEOTIDE SEQUENCE [LARGE SCALE GENOMIC DNA]</scope>
    <source>
        <strain evidence="4">cv. Shuchazao</strain>
        <tissue evidence="3">Leaf</tissue>
    </source>
</reference>
<dbReference type="InterPro" id="IPR006740">
    <property type="entry name" value="DUF604"/>
</dbReference>
<dbReference type="AlphaFoldDB" id="A0A4S4DBB8"/>
<dbReference type="EMBL" id="SDRB02011834">
    <property type="protein sequence ID" value="THF99878.1"/>
    <property type="molecule type" value="Genomic_DNA"/>
</dbReference>
<evidence type="ECO:0000256" key="2">
    <source>
        <dbReference type="SAM" id="Phobius"/>
    </source>
</evidence>
<organism evidence="3 4">
    <name type="scientific">Camellia sinensis var. sinensis</name>
    <name type="common">China tea</name>
    <dbReference type="NCBI Taxonomy" id="542762"/>
    <lineage>
        <taxon>Eukaryota</taxon>
        <taxon>Viridiplantae</taxon>
        <taxon>Streptophyta</taxon>
        <taxon>Embryophyta</taxon>
        <taxon>Tracheophyta</taxon>
        <taxon>Spermatophyta</taxon>
        <taxon>Magnoliopsida</taxon>
        <taxon>eudicotyledons</taxon>
        <taxon>Gunneridae</taxon>
        <taxon>Pentapetalae</taxon>
        <taxon>asterids</taxon>
        <taxon>Ericales</taxon>
        <taxon>Theaceae</taxon>
        <taxon>Camellia</taxon>
    </lineage>
</organism>
<feature type="compositionally biased region" description="Acidic residues" evidence="1">
    <location>
        <begin position="507"/>
        <end position="516"/>
    </location>
</feature>
<comment type="caution">
    <text evidence="3">The sequence shown here is derived from an EMBL/GenBank/DDBJ whole genome shotgun (WGS) entry which is preliminary data.</text>
</comment>
<dbReference type="PANTHER" id="PTHR10811">
    <property type="entry name" value="FRINGE-RELATED"/>
    <property type="match status" value="1"/>
</dbReference>
<feature type="transmembrane region" description="Helical" evidence="2">
    <location>
        <begin position="43"/>
        <end position="65"/>
    </location>
</feature>
<name>A0A4S4DBB8_CAMSN</name>
<dbReference type="Proteomes" id="UP000306102">
    <property type="component" value="Unassembled WGS sequence"/>
</dbReference>
<keyword evidence="2" id="KW-0812">Transmembrane</keyword>
<keyword evidence="2" id="KW-0472">Membrane</keyword>
<dbReference type="Gene3D" id="3.90.550.50">
    <property type="match status" value="1"/>
</dbReference>
<dbReference type="FunFam" id="3.90.550.50:FF:000061">
    <property type="entry name" value="AT4g00300 protein"/>
    <property type="match status" value="1"/>
</dbReference>
<protein>
    <submittedName>
        <fullName evidence="3">Uncharacterized protein</fullName>
    </submittedName>
</protein>
<feature type="region of interest" description="Disordered" evidence="1">
    <location>
        <begin position="491"/>
        <end position="547"/>
    </location>
</feature>
<proteinExistence type="predicted"/>
<keyword evidence="2" id="KW-1133">Transmembrane helix</keyword>
<evidence type="ECO:0000313" key="4">
    <source>
        <dbReference type="Proteomes" id="UP000306102"/>
    </source>
</evidence>
<evidence type="ECO:0000256" key="1">
    <source>
        <dbReference type="SAM" id="MobiDB-lite"/>
    </source>
</evidence>
<gene>
    <name evidence="3" type="ORF">TEA_021108</name>
</gene>
<evidence type="ECO:0000313" key="3">
    <source>
        <dbReference type="EMBL" id="THF99878.1"/>
    </source>
</evidence>
<dbReference type="STRING" id="542762.A0A4S4DBB8"/>
<dbReference type="Pfam" id="PF04646">
    <property type="entry name" value="DUF604"/>
    <property type="match status" value="1"/>
</dbReference>